<dbReference type="EMBL" id="PGCJ01001040">
    <property type="protein sequence ID" value="PLW10933.1"/>
    <property type="molecule type" value="Genomic_DNA"/>
</dbReference>
<name>A0A2N5SCC5_9BASI</name>
<dbReference type="Gene3D" id="3.40.50.1820">
    <property type="entry name" value="alpha/beta hydrolase"/>
    <property type="match status" value="1"/>
</dbReference>
<dbReference type="InterPro" id="IPR029058">
    <property type="entry name" value="AB_hydrolase_fold"/>
</dbReference>
<evidence type="ECO:0000256" key="2">
    <source>
        <dbReference type="ARBA" id="ARBA00022645"/>
    </source>
</evidence>
<dbReference type="Proteomes" id="UP000235388">
    <property type="component" value="Unassembled WGS sequence"/>
</dbReference>
<evidence type="ECO:0000313" key="9">
    <source>
        <dbReference type="EMBL" id="PLW54408.1"/>
    </source>
</evidence>
<evidence type="ECO:0000256" key="1">
    <source>
        <dbReference type="ARBA" id="ARBA00009431"/>
    </source>
</evidence>
<dbReference type="InterPro" id="IPR018202">
    <property type="entry name" value="Ser_caboxypep_ser_AS"/>
</dbReference>
<proteinExistence type="inferred from homology"/>
<gene>
    <name evidence="9" type="ORF">PCANC_04776</name>
    <name evidence="7" type="ORF">PCANC_17408</name>
    <name evidence="8" type="ORF">PCASD_15386</name>
</gene>
<evidence type="ECO:0000313" key="10">
    <source>
        <dbReference type="Proteomes" id="UP000235388"/>
    </source>
</evidence>
<evidence type="ECO:0000313" key="7">
    <source>
        <dbReference type="EMBL" id="PLW10933.1"/>
    </source>
</evidence>
<comment type="similarity">
    <text evidence="1 6">Belongs to the peptidase S10 family.</text>
</comment>
<dbReference type="GO" id="GO:0004185">
    <property type="term" value="F:serine-type carboxypeptidase activity"/>
    <property type="evidence" value="ECO:0007669"/>
    <property type="project" value="UniProtKB-UniRule"/>
</dbReference>
<dbReference type="Pfam" id="PF00450">
    <property type="entry name" value="Peptidase_S10"/>
    <property type="match status" value="1"/>
</dbReference>
<protein>
    <recommendedName>
        <fullName evidence="6">Carboxypeptidase</fullName>
        <ecNumber evidence="6">3.4.16.-</ecNumber>
    </recommendedName>
</protein>
<dbReference type="EMBL" id="PGCI01000727">
    <property type="protein sequence ID" value="PLW18729.1"/>
    <property type="molecule type" value="Genomic_DNA"/>
</dbReference>
<dbReference type="OrthoDB" id="443318at2759"/>
<evidence type="ECO:0000256" key="4">
    <source>
        <dbReference type="ARBA" id="ARBA00022801"/>
    </source>
</evidence>
<dbReference type="EC" id="3.4.16.-" evidence="6"/>
<keyword evidence="10" id="KW-1185">Reference proteome</keyword>
<evidence type="ECO:0000256" key="6">
    <source>
        <dbReference type="RuleBase" id="RU361156"/>
    </source>
</evidence>
<evidence type="ECO:0000256" key="5">
    <source>
        <dbReference type="ARBA" id="ARBA00023180"/>
    </source>
</evidence>
<keyword evidence="4 6" id="KW-0378">Hydrolase</keyword>
<sequence>MNLLLLARCTILWNAFEYSIQADSSQQHHSAASGPSSPLQFSSPQAKRFSVPRKLPQMDFEIGPSYAGLIDISKGPHDQAKMFFWFIPAETALGANELTLWSNGGPGCSSMIGAFQENGPIMWDAGRIQAIKNPLSWHTRSSMLYIDHPVGVGYSVGNVVIENETQVADYLCRFLEAWLKVFPEMSSKNFYLAGESYAGMYLSYTAATIHANKFQLPLTLKGLLLIDAVFSDTLLQEQVPLYTFVAKHKDIFKFDASFMAKLNATDKRCGYSEYLHENLVYPSRGFLPELTQATSSKNPKQVKPQCNIVTMMNLKLPPAFQTYNIMWKKAYDYALDPFFTYFDLAEVKEAFNINGKRRWRACQENSDQSIFPNGDQSPPPALTVLPDVIQKNNRTVLVQGGLDAIIFTDGTKLALQNLTWNEVLGFKNPIVQPFSVHGQVVGRFNSERGLTYIEIDDSGHKLPHDKPAVALQILDFFLGHQASLSPAN</sequence>
<comment type="caution">
    <text evidence="7">The sequence shown here is derived from an EMBL/GenBank/DDBJ whole genome shotgun (WGS) entry which is preliminary data.</text>
</comment>
<evidence type="ECO:0000313" key="8">
    <source>
        <dbReference type="EMBL" id="PLW18729.1"/>
    </source>
</evidence>
<dbReference type="InterPro" id="IPR001563">
    <property type="entry name" value="Peptidase_S10"/>
</dbReference>
<evidence type="ECO:0000313" key="11">
    <source>
        <dbReference type="Proteomes" id="UP000235392"/>
    </source>
</evidence>
<dbReference type="PANTHER" id="PTHR11802:SF479">
    <property type="entry name" value="CARBOXYPEPTIDASE"/>
    <property type="match status" value="1"/>
</dbReference>
<dbReference type="AlphaFoldDB" id="A0A2N5SCC5"/>
<dbReference type="Proteomes" id="UP000235392">
    <property type="component" value="Unassembled WGS sequence"/>
</dbReference>
<feature type="chain" id="PRO_5015019228" description="Carboxypeptidase" evidence="6">
    <location>
        <begin position="23"/>
        <end position="488"/>
    </location>
</feature>
<keyword evidence="3 6" id="KW-0645">Protease</keyword>
<dbReference type="STRING" id="200324.A0A2N5SCC5"/>
<dbReference type="PROSITE" id="PS00131">
    <property type="entry name" value="CARBOXYPEPT_SER_SER"/>
    <property type="match status" value="1"/>
</dbReference>
<accession>A0A2N5SCC5</accession>
<dbReference type="GO" id="GO:0006508">
    <property type="term" value="P:proteolysis"/>
    <property type="evidence" value="ECO:0007669"/>
    <property type="project" value="UniProtKB-KW"/>
</dbReference>
<keyword evidence="2 6" id="KW-0121">Carboxypeptidase</keyword>
<dbReference type="EMBL" id="PGCJ01000046">
    <property type="protein sequence ID" value="PLW54408.1"/>
    <property type="molecule type" value="Genomic_DNA"/>
</dbReference>
<dbReference type="PANTHER" id="PTHR11802">
    <property type="entry name" value="SERINE PROTEASE FAMILY S10 SERINE CARBOXYPEPTIDASE"/>
    <property type="match status" value="1"/>
</dbReference>
<organism evidence="7 10">
    <name type="scientific">Puccinia coronata f. sp. avenae</name>
    <dbReference type="NCBI Taxonomy" id="200324"/>
    <lineage>
        <taxon>Eukaryota</taxon>
        <taxon>Fungi</taxon>
        <taxon>Dikarya</taxon>
        <taxon>Basidiomycota</taxon>
        <taxon>Pucciniomycotina</taxon>
        <taxon>Pucciniomycetes</taxon>
        <taxon>Pucciniales</taxon>
        <taxon>Pucciniaceae</taxon>
        <taxon>Puccinia</taxon>
    </lineage>
</organism>
<dbReference type="PRINTS" id="PR00724">
    <property type="entry name" value="CRBOXYPTASEC"/>
</dbReference>
<keyword evidence="6" id="KW-0732">Signal</keyword>
<feature type="signal peptide" evidence="6">
    <location>
        <begin position="1"/>
        <end position="22"/>
    </location>
</feature>
<evidence type="ECO:0000256" key="3">
    <source>
        <dbReference type="ARBA" id="ARBA00022670"/>
    </source>
</evidence>
<dbReference type="SUPFAM" id="SSF53474">
    <property type="entry name" value="alpha/beta-Hydrolases"/>
    <property type="match status" value="1"/>
</dbReference>
<reference evidence="10 11" key="1">
    <citation type="submission" date="2017-11" db="EMBL/GenBank/DDBJ databases">
        <title>De novo assembly and phasing of dikaryotic genomes from two isolates of Puccinia coronata f. sp. avenae, the causal agent of oat crown rust.</title>
        <authorList>
            <person name="Miller M.E."/>
            <person name="Zhang Y."/>
            <person name="Omidvar V."/>
            <person name="Sperschneider J."/>
            <person name="Schwessinger B."/>
            <person name="Raley C."/>
            <person name="Palmer J.M."/>
            <person name="Garnica D."/>
            <person name="Upadhyaya N."/>
            <person name="Rathjen J."/>
            <person name="Taylor J.M."/>
            <person name="Park R.F."/>
            <person name="Dodds P.N."/>
            <person name="Hirsch C.D."/>
            <person name="Kianian S.F."/>
            <person name="Figueroa M."/>
        </authorList>
    </citation>
    <scope>NUCLEOTIDE SEQUENCE [LARGE SCALE GENOMIC DNA]</scope>
    <source>
        <strain evidence="7">12NC29</strain>
        <strain evidence="8">12SD80</strain>
    </source>
</reference>
<keyword evidence="5" id="KW-0325">Glycoprotein</keyword>